<dbReference type="AlphaFoldDB" id="E6VZS4"/>
<keyword evidence="3" id="KW-1185">Reference proteome</keyword>
<evidence type="ECO:0000313" key="2">
    <source>
        <dbReference type="EMBL" id="ADU62902.1"/>
    </source>
</evidence>
<evidence type="ECO:0000313" key="3">
    <source>
        <dbReference type="Proteomes" id="UP000002191"/>
    </source>
</evidence>
<dbReference type="HOGENOM" id="CLU_3024655_0_0_7"/>
<feature type="region of interest" description="Disordered" evidence="1">
    <location>
        <begin position="25"/>
        <end position="55"/>
    </location>
</feature>
<protein>
    <submittedName>
        <fullName evidence="2">Uncharacterized protein</fullName>
    </submittedName>
</protein>
<name>E6VZS4_PSEA9</name>
<dbReference type="STRING" id="643562.Daes_1893"/>
<sequence>MTIRCSIASKEDPRAFLRRGINSMFAAGTNQEETAPPVDTGSDRKKLPAPTPTAK</sequence>
<dbReference type="Proteomes" id="UP000002191">
    <property type="component" value="Chromosome"/>
</dbReference>
<accession>E6VZS4</accession>
<dbReference type="OrthoDB" id="5465460at2"/>
<gene>
    <name evidence="2" type="ordered locus">Daes_1893</name>
</gene>
<proteinExistence type="predicted"/>
<dbReference type="KEGG" id="das:Daes_1893"/>
<dbReference type="RefSeq" id="WP_013514816.1">
    <property type="nucleotide sequence ID" value="NC_014844.1"/>
</dbReference>
<reference evidence="2 3" key="2">
    <citation type="journal article" date="2014" name="Genome Announc.">
        <title>Complete Genome Sequence of the Subsurface, Mesophilic Sulfate-Reducing Bacterium Desulfovibrio aespoeensis Aspo-2.</title>
        <authorList>
            <person name="Pedersen K."/>
            <person name="Bengtsson A."/>
            <person name="Edlund J."/>
            <person name="Rabe L."/>
            <person name="Hazen T."/>
            <person name="Chakraborty R."/>
            <person name="Goodwin L."/>
            <person name="Shapiro N."/>
        </authorList>
    </citation>
    <scope>NUCLEOTIDE SEQUENCE [LARGE SCALE GENOMIC DNA]</scope>
    <source>
        <strain evidence="3">ATCC 700646 / DSM 10631 / Aspo-2</strain>
    </source>
</reference>
<reference evidence="3" key="1">
    <citation type="submission" date="2010-12" db="EMBL/GenBank/DDBJ databases">
        <title>Complete sequence of Desulfovibrio aespoeensis Aspo-2.</title>
        <authorList>
            <consortium name="US DOE Joint Genome Institute"/>
            <person name="Lucas S."/>
            <person name="Copeland A."/>
            <person name="Lapidus A."/>
            <person name="Cheng J.-F."/>
            <person name="Goodwin L."/>
            <person name="Pitluck S."/>
            <person name="Chertkov O."/>
            <person name="Misra M."/>
            <person name="Detter J.C."/>
            <person name="Han C."/>
            <person name="Tapia R."/>
            <person name="Land M."/>
            <person name="Hauser L."/>
            <person name="Kyrpides N."/>
            <person name="Ivanova N."/>
            <person name="Ovchinnikova G."/>
            <person name="Pedersen K."/>
            <person name="Jagevall S."/>
            <person name="Hazen T."/>
            <person name="Woyke T."/>
        </authorList>
    </citation>
    <scope>NUCLEOTIDE SEQUENCE [LARGE SCALE GENOMIC DNA]</scope>
    <source>
        <strain evidence="3">ATCC 700646 / DSM 10631 / Aspo-2</strain>
    </source>
</reference>
<evidence type="ECO:0000256" key="1">
    <source>
        <dbReference type="SAM" id="MobiDB-lite"/>
    </source>
</evidence>
<dbReference type="EMBL" id="CP002431">
    <property type="protein sequence ID" value="ADU62902.1"/>
    <property type="molecule type" value="Genomic_DNA"/>
</dbReference>
<organism evidence="2 3">
    <name type="scientific">Pseudodesulfovibrio aespoeensis (strain ATCC 700646 / DSM 10631 / Aspo-2)</name>
    <name type="common">Desulfovibrio aespoeensis</name>
    <dbReference type="NCBI Taxonomy" id="643562"/>
    <lineage>
        <taxon>Bacteria</taxon>
        <taxon>Pseudomonadati</taxon>
        <taxon>Thermodesulfobacteriota</taxon>
        <taxon>Desulfovibrionia</taxon>
        <taxon>Desulfovibrionales</taxon>
        <taxon>Desulfovibrionaceae</taxon>
    </lineage>
</organism>